<dbReference type="Proteomes" id="UP001369086">
    <property type="component" value="Unassembled WGS sequence"/>
</dbReference>
<evidence type="ECO:0000256" key="5">
    <source>
        <dbReference type="ARBA" id="ARBA00022692"/>
    </source>
</evidence>
<evidence type="ECO:0000313" key="10">
    <source>
        <dbReference type="Proteomes" id="UP001369086"/>
    </source>
</evidence>
<keyword evidence="4 8" id="KW-0808">Transferase</keyword>
<feature type="non-terminal residue" evidence="9">
    <location>
        <position position="1"/>
    </location>
</feature>
<reference evidence="9 10" key="1">
    <citation type="submission" date="2021-05" db="EMBL/GenBank/DDBJ databases">
        <authorList>
            <person name="Zahm M."/>
            <person name="Klopp C."/>
            <person name="Cabau C."/>
            <person name="Kuhl H."/>
            <person name="Suciu R."/>
            <person name="Ciorpac M."/>
            <person name="Holostenco D."/>
            <person name="Gessner J."/>
            <person name="Wuertz S."/>
            <person name="Hohne C."/>
            <person name="Stock M."/>
            <person name="Gislard M."/>
            <person name="Lluch J."/>
            <person name="Milhes M."/>
            <person name="Lampietro C."/>
            <person name="Lopez Roques C."/>
            <person name="Donnadieu C."/>
            <person name="Du K."/>
            <person name="Schartl M."/>
            <person name="Guiguen Y."/>
        </authorList>
    </citation>
    <scope>NUCLEOTIDE SEQUENCE [LARGE SCALE GENOMIC DNA]</scope>
    <source>
        <strain evidence="9">Hh-F2</strain>
        <tissue evidence="9">Blood</tissue>
    </source>
</reference>
<dbReference type="PANTHER" id="PTHR21461:SF45">
    <property type="entry name" value="GLYCOSYLTRANSFERASE FAMILY 92 PROTEIN"/>
    <property type="match status" value="1"/>
</dbReference>
<keyword evidence="6" id="KW-1133">Transmembrane helix</keyword>
<evidence type="ECO:0000256" key="2">
    <source>
        <dbReference type="ARBA" id="ARBA00007647"/>
    </source>
</evidence>
<comment type="similarity">
    <text evidence="2 8">Belongs to the glycosyltransferase 92 family.</text>
</comment>
<evidence type="ECO:0000256" key="3">
    <source>
        <dbReference type="ARBA" id="ARBA00022676"/>
    </source>
</evidence>
<gene>
    <name evidence="9" type="ORF">HHUSO_G17037</name>
</gene>
<evidence type="ECO:0000256" key="8">
    <source>
        <dbReference type="RuleBase" id="RU366017"/>
    </source>
</evidence>
<dbReference type="EMBL" id="JAHFZB010000015">
    <property type="protein sequence ID" value="KAK6480923.1"/>
    <property type="molecule type" value="Genomic_DNA"/>
</dbReference>
<dbReference type="PANTHER" id="PTHR21461">
    <property type="entry name" value="GLYCOSYLTRANSFERASE FAMILY 92 PROTEIN"/>
    <property type="match status" value="1"/>
</dbReference>
<evidence type="ECO:0000256" key="6">
    <source>
        <dbReference type="ARBA" id="ARBA00022989"/>
    </source>
</evidence>
<dbReference type="InterPro" id="IPR008166">
    <property type="entry name" value="Glyco_transf_92"/>
</dbReference>
<evidence type="ECO:0000256" key="1">
    <source>
        <dbReference type="ARBA" id="ARBA00004167"/>
    </source>
</evidence>
<dbReference type="EC" id="2.4.1.-" evidence="8"/>
<protein>
    <recommendedName>
        <fullName evidence="8">Glycosyltransferase family 92 protein</fullName>
        <ecNumber evidence="8">2.4.1.-</ecNumber>
    </recommendedName>
</protein>
<proteinExistence type="inferred from homology"/>
<organism evidence="9 10">
    <name type="scientific">Huso huso</name>
    <name type="common">Beluga</name>
    <name type="synonym">Acipenser huso</name>
    <dbReference type="NCBI Taxonomy" id="61971"/>
    <lineage>
        <taxon>Eukaryota</taxon>
        <taxon>Metazoa</taxon>
        <taxon>Chordata</taxon>
        <taxon>Craniata</taxon>
        <taxon>Vertebrata</taxon>
        <taxon>Euteleostomi</taxon>
        <taxon>Actinopterygii</taxon>
        <taxon>Chondrostei</taxon>
        <taxon>Acipenseriformes</taxon>
        <taxon>Acipenseridae</taxon>
        <taxon>Huso</taxon>
    </lineage>
</organism>
<name>A0ABR0Z7V3_HUSHU</name>
<comment type="caution">
    <text evidence="9">The sequence shown here is derived from an EMBL/GenBank/DDBJ whole genome shotgun (WGS) entry which is preliminary data.</text>
</comment>
<accession>A0ABR0Z7V3</accession>
<evidence type="ECO:0000256" key="7">
    <source>
        <dbReference type="ARBA" id="ARBA00023136"/>
    </source>
</evidence>
<evidence type="ECO:0000256" key="4">
    <source>
        <dbReference type="ARBA" id="ARBA00022679"/>
    </source>
</evidence>
<comment type="subcellular location">
    <subcellularLocation>
        <location evidence="1">Membrane</location>
        <topology evidence="1">Single-pass membrane protein</topology>
    </subcellularLocation>
</comment>
<keyword evidence="5" id="KW-0812">Transmembrane</keyword>
<keyword evidence="7" id="KW-0472">Membrane</keyword>
<dbReference type="Pfam" id="PF01697">
    <property type="entry name" value="Glyco_transf_92"/>
    <property type="match status" value="1"/>
</dbReference>
<keyword evidence="10" id="KW-1185">Reference proteome</keyword>
<keyword evidence="3 8" id="KW-0328">Glycosyltransferase</keyword>
<evidence type="ECO:0000313" key="9">
    <source>
        <dbReference type="EMBL" id="KAK6480923.1"/>
    </source>
</evidence>
<sequence>RMVNIKTLLFLLAIVLGYISVLWLQQKPNKTFSPPEPAIACSVISLEETITPVLGTKHFVVAAYADNRDGRRTRIIGIINRNSGDKLYCVFCCGNRTFFTTTAEVQQHSDHFGFPYVTTDLLCEMAPVCKSSYVMVRGPSPSVGNGARFLPIQNQHQQEDEFPYEFTVCISSLFGNYNNVLQFIQTLEVYKILGIQKVMIYKTNCSQTLDKVLSYYKEEGVVEIIPWPITTVLNPSHGWNYAEHKGDLHYYGQLTTLNDCIYRNMYSSKYVLLNDIDEIIAPYKHRDLHELMKYLSSQNPKAGVFLIENHIYPKNVFDETGRFSQQAKWKNVPGINILEHVHREPDRKEVYNPTKMIVNPRRVEQTSVHSVLKHYGESYRVPPDVSKIVHIRVPLQGQLSKEALIRDTKLWEYADEVIKKTNEVIKRVIESES</sequence>